<reference evidence="1 2" key="1">
    <citation type="journal article" date="2012" name="PLoS Pathog.">
        <title>Diverse lifestyles and strategies of plant pathogenesis encoded in the genomes of eighteen Dothideomycetes fungi.</title>
        <authorList>
            <person name="Ohm R.A."/>
            <person name="Feau N."/>
            <person name="Henrissat B."/>
            <person name="Schoch C.L."/>
            <person name="Horwitz B.A."/>
            <person name="Barry K.W."/>
            <person name="Condon B.J."/>
            <person name="Copeland A.C."/>
            <person name="Dhillon B."/>
            <person name="Glaser F."/>
            <person name="Hesse C.N."/>
            <person name="Kosti I."/>
            <person name="LaButti K."/>
            <person name="Lindquist E.A."/>
            <person name="Lucas S."/>
            <person name="Salamov A.A."/>
            <person name="Bradshaw R.E."/>
            <person name="Ciuffetti L."/>
            <person name="Hamelin R.C."/>
            <person name="Kema G.H.J."/>
            <person name="Lawrence C."/>
            <person name="Scott J.A."/>
            <person name="Spatafora J.W."/>
            <person name="Turgeon B.G."/>
            <person name="de Wit P.J.G.M."/>
            <person name="Zhong S."/>
            <person name="Goodwin S.B."/>
            <person name="Grigoriev I.V."/>
        </authorList>
    </citation>
    <scope>NUCLEOTIDE SEQUENCE [LARGE SCALE GENOMIC DNA]</scope>
    <source>
        <strain evidence="1 2">CIRAD86</strain>
    </source>
</reference>
<dbReference type="HOGENOM" id="CLU_1856158_0_0_1"/>
<dbReference type="VEuPathDB" id="FungiDB:MYCFIDRAFT_198043"/>
<protein>
    <submittedName>
        <fullName evidence="1">Uncharacterized protein</fullName>
    </submittedName>
</protein>
<organism evidence="1 2">
    <name type="scientific">Pseudocercospora fijiensis (strain CIRAD86)</name>
    <name type="common">Black leaf streak disease fungus</name>
    <name type="synonym">Mycosphaerella fijiensis</name>
    <dbReference type="NCBI Taxonomy" id="383855"/>
    <lineage>
        <taxon>Eukaryota</taxon>
        <taxon>Fungi</taxon>
        <taxon>Dikarya</taxon>
        <taxon>Ascomycota</taxon>
        <taxon>Pezizomycotina</taxon>
        <taxon>Dothideomycetes</taxon>
        <taxon>Dothideomycetidae</taxon>
        <taxon>Mycosphaerellales</taxon>
        <taxon>Mycosphaerellaceae</taxon>
        <taxon>Pseudocercospora</taxon>
    </lineage>
</organism>
<evidence type="ECO:0000313" key="2">
    <source>
        <dbReference type="Proteomes" id="UP000016932"/>
    </source>
</evidence>
<proteinExistence type="predicted"/>
<sequence>MAGSLADLSLAELQKRYDACEDEPELAALEEELAVRHGYASWDAWFQAIAESRPVMEMVYGISTEELKSQPYCLSVGDETLCRCCRHWDFRYMLTHRIEDLETNLGLLKDIVTHVVNNCIVETDEEAYRYLALSYYTS</sequence>
<dbReference type="AlphaFoldDB" id="M3A9H5"/>
<dbReference type="Proteomes" id="UP000016932">
    <property type="component" value="Unassembled WGS sequence"/>
</dbReference>
<dbReference type="OrthoDB" id="10514097at2759"/>
<dbReference type="EMBL" id="KB446560">
    <property type="protein sequence ID" value="EME81271.1"/>
    <property type="molecule type" value="Genomic_DNA"/>
</dbReference>
<dbReference type="KEGG" id="pfj:MYCFIDRAFT_198043"/>
<dbReference type="GeneID" id="19335702"/>
<evidence type="ECO:0000313" key="1">
    <source>
        <dbReference type="EMBL" id="EME81271.1"/>
    </source>
</evidence>
<dbReference type="RefSeq" id="XP_007928501.1">
    <property type="nucleotide sequence ID" value="XM_007930310.1"/>
</dbReference>
<gene>
    <name evidence="1" type="ORF">MYCFIDRAFT_198043</name>
</gene>
<name>M3A9H5_PSEFD</name>
<accession>M3A9H5</accession>
<keyword evidence="2" id="KW-1185">Reference proteome</keyword>